<evidence type="ECO:0000313" key="4">
    <source>
        <dbReference type="Proteomes" id="UP001165584"/>
    </source>
</evidence>
<dbReference type="RefSeq" id="WP_259504161.1">
    <property type="nucleotide sequence ID" value="NZ_JANLCM010000001.1"/>
</dbReference>
<gene>
    <name evidence="3" type="ORF">N1027_01075</name>
</gene>
<dbReference type="InterPro" id="IPR028087">
    <property type="entry name" value="Tad_N"/>
</dbReference>
<accession>A0ABT2GKM5</accession>
<keyword evidence="1" id="KW-0812">Transmembrane</keyword>
<keyword evidence="4" id="KW-1185">Reference proteome</keyword>
<feature type="transmembrane region" description="Helical" evidence="1">
    <location>
        <begin position="12"/>
        <end position="33"/>
    </location>
</feature>
<dbReference type="Pfam" id="PF13400">
    <property type="entry name" value="Tad"/>
    <property type="match status" value="1"/>
</dbReference>
<dbReference type="Proteomes" id="UP001165584">
    <property type="component" value="Unassembled WGS sequence"/>
</dbReference>
<evidence type="ECO:0000259" key="2">
    <source>
        <dbReference type="Pfam" id="PF13400"/>
    </source>
</evidence>
<keyword evidence="1" id="KW-1133">Transmembrane helix</keyword>
<dbReference type="EMBL" id="JANLCM010000001">
    <property type="protein sequence ID" value="MCS5716723.1"/>
    <property type="molecule type" value="Genomic_DNA"/>
</dbReference>
<sequence length="113" mass="10463">MAGESGSGGITGLAVIGVLCALLVAIAPIGGALSARQHLQGAADAAALAAADTASGRVAGSPCDAASGLAGALGVSLSDCGVDPSGRATVRVSATVLGVSIDASARAGPPELR</sequence>
<comment type="caution">
    <text evidence="3">The sequence shown here is derived from an EMBL/GenBank/DDBJ whole genome shotgun (WGS) entry which is preliminary data.</text>
</comment>
<name>A0ABT2GKM5_9MICO</name>
<dbReference type="InterPro" id="IPR021202">
    <property type="entry name" value="Rv3654c-like"/>
</dbReference>
<protein>
    <submittedName>
        <fullName evidence="3">Pilus assembly protein TadG-related protein</fullName>
    </submittedName>
</protein>
<proteinExistence type="predicted"/>
<evidence type="ECO:0000313" key="3">
    <source>
        <dbReference type="EMBL" id="MCS5716723.1"/>
    </source>
</evidence>
<evidence type="ECO:0000256" key="1">
    <source>
        <dbReference type="SAM" id="Phobius"/>
    </source>
</evidence>
<reference evidence="3" key="1">
    <citation type="submission" date="2022-08" db="EMBL/GenBank/DDBJ databases">
        <authorList>
            <person name="Deng Y."/>
            <person name="Han X.-F."/>
            <person name="Zhang Y.-Q."/>
        </authorList>
    </citation>
    <scope>NUCLEOTIDE SEQUENCE</scope>
    <source>
        <strain evidence="3">CPCC 205763</strain>
    </source>
</reference>
<feature type="domain" description="Putative Flp pilus-assembly TadG-like N-terminal" evidence="2">
    <location>
        <begin position="6"/>
        <end position="52"/>
    </location>
</feature>
<organism evidence="3 4">
    <name type="scientific">Herbiconiux aconitum</name>
    <dbReference type="NCBI Taxonomy" id="2970913"/>
    <lineage>
        <taxon>Bacteria</taxon>
        <taxon>Bacillati</taxon>
        <taxon>Actinomycetota</taxon>
        <taxon>Actinomycetes</taxon>
        <taxon>Micrococcales</taxon>
        <taxon>Microbacteriaceae</taxon>
        <taxon>Herbiconiux</taxon>
    </lineage>
</organism>
<dbReference type="NCBIfam" id="TIGR03816">
    <property type="entry name" value="tadE_like_DECH"/>
    <property type="match status" value="1"/>
</dbReference>
<keyword evidence="1" id="KW-0472">Membrane</keyword>